<protein>
    <submittedName>
        <fullName evidence="1">Uncharacterized protein</fullName>
    </submittedName>
</protein>
<accession>A0A1R3L642</accession>
<dbReference type="Proteomes" id="UP000243459">
    <property type="component" value="Unassembled WGS sequence"/>
</dbReference>
<name>A0A1R3L642_ASPOF</name>
<proteinExistence type="predicted"/>
<gene>
    <name evidence="1" type="ORF">A4U43_UnF7720</name>
</gene>
<evidence type="ECO:0000313" key="1">
    <source>
        <dbReference type="EMBL" id="ONK55080.1"/>
    </source>
</evidence>
<keyword evidence="2" id="KW-1185">Reference proteome</keyword>
<dbReference type="EMBL" id="KV863788">
    <property type="protein sequence ID" value="ONK55080.1"/>
    <property type="molecule type" value="Genomic_DNA"/>
</dbReference>
<dbReference type="AlphaFoldDB" id="A0A1R3L642"/>
<organism evidence="1 2">
    <name type="scientific">Asparagus officinalis</name>
    <name type="common">Garden asparagus</name>
    <dbReference type="NCBI Taxonomy" id="4686"/>
    <lineage>
        <taxon>Eukaryota</taxon>
        <taxon>Viridiplantae</taxon>
        <taxon>Streptophyta</taxon>
        <taxon>Embryophyta</taxon>
        <taxon>Tracheophyta</taxon>
        <taxon>Spermatophyta</taxon>
        <taxon>Magnoliopsida</taxon>
        <taxon>Liliopsida</taxon>
        <taxon>Asparagales</taxon>
        <taxon>Asparagaceae</taxon>
        <taxon>Asparagoideae</taxon>
        <taxon>Asparagus</taxon>
    </lineage>
</organism>
<sequence>MPDYTQLPVMTPYTGTDLAQVGNGVVPCLMRYNLTNSEDSIKIRSLKHRGGFPQEGLFRINIIGLYRGFVNEDALVYEVDVVPNTFGNELIKNDAQCPDRDVGFPS</sequence>
<evidence type="ECO:0000313" key="2">
    <source>
        <dbReference type="Proteomes" id="UP000243459"/>
    </source>
</evidence>
<reference evidence="2" key="1">
    <citation type="journal article" date="2017" name="Nat. Commun.">
        <title>The asparagus genome sheds light on the origin and evolution of a young Y chromosome.</title>
        <authorList>
            <person name="Harkess A."/>
            <person name="Zhou J."/>
            <person name="Xu C."/>
            <person name="Bowers J.E."/>
            <person name="Van der Hulst R."/>
            <person name="Ayyampalayam S."/>
            <person name="Mercati F."/>
            <person name="Riccardi P."/>
            <person name="McKain M.R."/>
            <person name="Kakrana A."/>
            <person name="Tang H."/>
            <person name="Ray J."/>
            <person name="Groenendijk J."/>
            <person name="Arikit S."/>
            <person name="Mathioni S.M."/>
            <person name="Nakano M."/>
            <person name="Shan H."/>
            <person name="Telgmann-Rauber A."/>
            <person name="Kanno A."/>
            <person name="Yue Z."/>
            <person name="Chen H."/>
            <person name="Li W."/>
            <person name="Chen Y."/>
            <person name="Xu X."/>
            <person name="Zhang Y."/>
            <person name="Luo S."/>
            <person name="Chen H."/>
            <person name="Gao J."/>
            <person name="Mao Z."/>
            <person name="Pires J.C."/>
            <person name="Luo M."/>
            <person name="Kudrna D."/>
            <person name="Wing R.A."/>
            <person name="Meyers B.C."/>
            <person name="Yi K."/>
            <person name="Kong H."/>
            <person name="Lavrijsen P."/>
            <person name="Sunseri F."/>
            <person name="Falavigna A."/>
            <person name="Ye Y."/>
            <person name="Leebens-Mack J.H."/>
            <person name="Chen G."/>
        </authorList>
    </citation>
    <scope>NUCLEOTIDE SEQUENCE [LARGE SCALE GENOMIC DNA]</scope>
    <source>
        <strain evidence="2">cv. DH0086</strain>
    </source>
</reference>
<dbReference type="Gramene" id="ONK55080">
    <property type="protein sequence ID" value="ONK55080"/>
    <property type="gene ID" value="A4U43_UnF7720"/>
</dbReference>